<feature type="chain" id="PRO_5036811686" evidence="1">
    <location>
        <begin position="36"/>
        <end position="139"/>
    </location>
</feature>
<dbReference type="AlphaFoldDB" id="A0A914H489"/>
<feature type="signal peptide" evidence="1">
    <location>
        <begin position="1"/>
        <end position="35"/>
    </location>
</feature>
<keyword evidence="1" id="KW-0732">Signal</keyword>
<accession>A0A914H489</accession>
<evidence type="ECO:0000313" key="2">
    <source>
        <dbReference type="Proteomes" id="UP000887572"/>
    </source>
</evidence>
<proteinExistence type="predicted"/>
<dbReference type="Proteomes" id="UP000887572">
    <property type="component" value="Unplaced"/>
</dbReference>
<organism evidence="2 3">
    <name type="scientific">Globodera rostochiensis</name>
    <name type="common">Golden nematode worm</name>
    <name type="synonym">Heterodera rostochiensis</name>
    <dbReference type="NCBI Taxonomy" id="31243"/>
    <lineage>
        <taxon>Eukaryota</taxon>
        <taxon>Metazoa</taxon>
        <taxon>Ecdysozoa</taxon>
        <taxon>Nematoda</taxon>
        <taxon>Chromadorea</taxon>
        <taxon>Rhabditida</taxon>
        <taxon>Tylenchina</taxon>
        <taxon>Tylenchomorpha</taxon>
        <taxon>Tylenchoidea</taxon>
        <taxon>Heteroderidae</taxon>
        <taxon>Heteroderinae</taxon>
        <taxon>Globodera</taxon>
    </lineage>
</organism>
<dbReference type="WBParaSite" id="Gr19_v10_g13499.t1">
    <property type="protein sequence ID" value="Gr19_v10_g13499.t1"/>
    <property type="gene ID" value="Gr19_v10_g13499"/>
</dbReference>
<reference evidence="3" key="1">
    <citation type="submission" date="2022-11" db="UniProtKB">
        <authorList>
            <consortium name="WormBaseParasite"/>
        </authorList>
    </citation>
    <scope>IDENTIFICATION</scope>
</reference>
<evidence type="ECO:0000313" key="3">
    <source>
        <dbReference type="WBParaSite" id="Gr19_v10_g13499.t1"/>
    </source>
</evidence>
<protein>
    <submittedName>
        <fullName evidence="3">Uncharacterized protein</fullName>
    </submittedName>
</protein>
<keyword evidence="2" id="KW-1185">Reference proteome</keyword>
<evidence type="ECO:0000256" key="1">
    <source>
        <dbReference type="SAM" id="SignalP"/>
    </source>
</evidence>
<sequence>MSACHQRAIAAPSASAAILLTLIQLLLLTAQSAHSAPIESVDDAPPNTFSQPTREYAYGPISDTMLRSMLGFGAKKEQNIRIEFLLAPRASNKKSTESERSGDGANAGILLAKRKNAELVNHILKNFASLNRLGDAGRK</sequence>
<name>A0A914H489_GLORO</name>